<gene>
    <name evidence="4" type="ORF">JF625_10485</name>
</gene>
<dbReference type="Proteomes" id="UP000700706">
    <property type="component" value="Unassembled WGS sequence"/>
</dbReference>
<evidence type="ECO:0000259" key="3">
    <source>
        <dbReference type="PROSITE" id="PS51178"/>
    </source>
</evidence>
<dbReference type="Pfam" id="PF03793">
    <property type="entry name" value="PASTA"/>
    <property type="match status" value="1"/>
</dbReference>
<dbReference type="EMBL" id="JAEKLZ010000176">
    <property type="protein sequence ID" value="MBW8725568.1"/>
    <property type="molecule type" value="Genomic_DNA"/>
</dbReference>
<sequence>MPSFEIPDIPPKAALKTETQNNQSVGTGAVTFTVTNKTGQGLAGRVTIEPQGEAKAEWFSVDGESERQFTANGTHTFTVRIKTPPEAKAGAYSLKVRAVAVNDPDNDFAESPVVAFDIAAPPPPAEKKKLPWWIFAAIGGGVAVVAGVVVAVVLFTGGGGTAVPNVVGLPAEQAEQQLADAKFTSVRTDDPASDQAPGIVAGQDPAEGTELDEGGLVTLKVAQGVDVVSVVGQPFASAESALRIGHGFQIQRVAGPAGGKPPETVVGQDPMPPARAARGGTVKLTVDPGVRVPAITIPTTQQNAVNTLQAAGLGVLINGRCESVGLPDQVIAIGTPPGTPVAKGATIDLTIRALSPIGRCLVIAPIFIQPADRFVLRQAPAYQGAPPPRQP</sequence>
<dbReference type="PROSITE" id="PS51178">
    <property type="entry name" value="PASTA"/>
    <property type="match status" value="2"/>
</dbReference>
<evidence type="ECO:0000256" key="1">
    <source>
        <dbReference type="SAM" id="MobiDB-lite"/>
    </source>
</evidence>
<dbReference type="CDD" id="cd06577">
    <property type="entry name" value="PASTA_pknB"/>
    <property type="match status" value="2"/>
</dbReference>
<feature type="domain" description="PASTA" evidence="3">
    <location>
        <begin position="224"/>
        <end position="288"/>
    </location>
</feature>
<keyword evidence="2" id="KW-0472">Membrane</keyword>
<protein>
    <submittedName>
        <fullName evidence="4">PASTA domain-containing protein</fullName>
    </submittedName>
</protein>
<dbReference type="AlphaFoldDB" id="A0A952FJ02"/>
<name>A0A952FJ02_9PROT</name>
<dbReference type="Gene3D" id="3.30.10.20">
    <property type="match status" value="3"/>
</dbReference>
<dbReference type="InterPro" id="IPR005543">
    <property type="entry name" value="PASTA_dom"/>
</dbReference>
<evidence type="ECO:0000313" key="4">
    <source>
        <dbReference type="EMBL" id="MBW8725568.1"/>
    </source>
</evidence>
<accession>A0A952FJ02</accession>
<feature type="region of interest" description="Disordered" evidence="1">
    <location>
        <begin position="187"/>
        <end position="207"/>
    </location>
</feature>
<comment type="caution">
    <text evidence="4">The sequence shown here is derived from an EMBL/GenBank/DDBJ whole genome shotgun (WGS) entry which is preliminary data.</text>
</comment>
<feature type="transmembrane region" description="Helical" evidence="2">
    <location>
        <begin position="132"/>
        <end position="155"/>
    </location>
</feature>
<organism evidence="4 5">
    <name type="scientific">Inquilinus limosus</name>
    <dbReference type="NCBI Taxonomy" id="171674"/>
    <lineage>
        <taxon>Bacteria</taxon>
        <taxon>Pseudomonadati</taxon>
        <taxon>Pseudomonadota</taxon>
        <taxon>Alphaproteobacteria</taxon>
        <taxon>Rhodospirillales</taxon>
        <taxon>Rhodospirillaceae</taxon>
        <taxon>Inquilinus</taxon>
    </lineage>
</organism>
<evidence type="ECO:0000313" key="5">
    <source>
        <dbReference type="Proteomes" id="UP000700706"/>
    </source>
</evidence>
<keyword evidence="2" id="KW-1133">Transmembrane helix</keyword>
<reference evidence="4" key="1">
    <citation type="submission" date="2020-06" db="EMBL/GenBank/DDBJ databases">
        <title>Stable isotope informed genome-resolved metagenomics uncovers potential trophic interactions in rhizosphere soil.</title>
        <authorList>
            <person name="Starr E.P."/>
            <person name="Shi S."/>
            <person name="Blazewicz S.J."/>
            <person name="Koch B.J."/>
            <person name="Probst A.J."/>
            <person name="Hungate B.A."/>
            <person name="Pett-Ridge J."/>
            <person name="Firestone M.K."/>
            <person name="Banfield J.F."/>
        </authorList>
    </citation>
    <scope>NUCLEOTIDE SEQUENCE</scope>
    <source>
        <strain evidence="4">YM_69_17</strain>
    </source>
</reference>
<feature type="region of interest" description="Disordered" evidence="1">
    <location>
        <begin position="253"/>
        <end position="274"/>
    </location>
</feature>
<dbReference type="SMART" id="SM00740">
    <property type="entry name" value="PASTA"/>
    <property type="match status" value="2"/>
</dbReference>
<proteinExistence type="predicted"/>
<keyword evidence="2" id="KW-0812">Transmembrane</keyword>
<evidence type="ECO:0000256" key="2">
    <source>
        <dbReference type="SAM" id="Phobius"/>
    </source>
</evidence>
<feature type="domain" description="PASTA" evidence="3">
    <location>
        <begin position="157"/>
        <end position="223"/>
    </location>
</feature>